<keyword evidence="1" id="KW-0732">Signal</keyword>
<proteinExistence type="predicted"/>
<dbReference type="EMBL" id="BMKW01000008">
    <property type="protein sequence ID" value="GGJ23165.1"/>
    <property type="molecule type" value="Genomic_DNA"/>
</dbReference>
<comment type="caution">
    <text evidence="2">The sequence shown here is derived from an EMBL/GenBank/DDBJ whole genome shotgun (WGS) entry which is preliminary data.</text>
</comment>
<evidence type="ECO:0000313" key="2">
    <source>
        <dbReference type="EMBL" id="GGJ23165.1"/>
    </source>
</evidence>
<feature type="chain" id="PRO_5037748672" evidence="1">
    <location>
        <begin position="24"/>
        <end position="66"/>
    </location>
</feature>
<evidence type="ECO:0000313" key="3">
    <source>
        <dbReference type="Proteomes" id="UP000661507"/>
    </source>
</evidence>
<reference evidence="2" key="2">
    <citation type="submission" date="2020-09" db="EMBL/GenBank/DDBJ databases">
        <authorList>
            <person name="Sun Q."/>
            <person name="Zhou Y."/>
        </authorList>
    </citation>
    <scope>NUCLEOTIDE SEQUENCE</scope>
    <source>
        <strain evidence="2">CGMCC 1.3617</strain>
    </source>
</reference>
<organism evidence="2 3">
    <name type="scientific">Neoroseomonas lacus</name>
    <dbReference type="NCBI Taxonomy" id="287609"/>
    <lineage>
        <taxon>Bacteria</taxon>
        <taxon>Pseudomonadati</taxon>
        <taxon>Pseudomonadota</taxon>
        <taxon>Alphaproteobacteria</taxon>
        <taxon>Acetobacterales</taxon>
        <taxon>Acetobacteraceae</taxon>
        <taxon>Neoroseomonas</taxon>
    </lineage>
</organism>
<sequence>MTISLRAASCLAALGLLGLGACTVNNPPAATPVVVQQPVAQPGTVIQPGTTTYVPPGSVVVPPARY</sequence>
<protein>
    <submittedName>
        <fullName evidence="2">Uncharacterized protein</fullName>
    </submittedName>
</protein>
<evidence type="ECO:0000256" key="1">
    <source>
        <dbReference type="SAM" id="SignalP"/>
    </source>
</evidence>
<dbReference type="AlphaFoldDB" id="A0A917NRK9"/>
<dbReference type="Proteomes" id="UP000661507">
    <property type="component" value="Unassembled WGS sequence"/>
</dbReference>
<name>A0A917NRK9_9PROT</name>
<feature type="signal peptide" evidence="1">
    <location>
        <begin position="1"/>
        <end position="23"/>
    </location>
</feature>
<reference evidence="2" key="1">
    <citation type="journal article" date="2014" name="Int. J. Syst. Evol. Microbiol.">
        <title>Complete genome sequence of Corynebacterium casei LMG S-19264T (=DSM 44701T), isolated from a smear-ripened cheese.</title>
        <authorList>
            <consortium name="US DOE Joint Genome Institute (JGI-PGF)"/>
            <person name="Walter F."/>
            <person name="Albersmeier A."/>
            <person name="Kalinowski J."/>
            <person name="Ruckert C."/>
        </authorList>
    </citation>
    <scope>NUCLEOTIDE SEQUENCE</scope>
    <source>
        <strain evidence="2">CGMCC 1.3617</strain>
    </source>
</reference>
<dbReference type="RefSeq" id="WP_188968537.1">
    <property type="nucleotide sequence ID" value="NZ_BMKW01000008.1"/>
</dbReference>
<gene>
    <name evidence="2" type="ORF">GCM10011320_33090</name>
</gene>
<accession>A0A917NRK9</accession>
<dbReference type="PROSITE" id="PS51257">
    <property type="entry name" value="PROKAR_LIPOPROTEIN"/>
    <property type="match status" value="1"/>
</dbReference>
<keyword evidence="3" id="KW-1185">Reference proteome</keyword>